<sequence>MSEAERQQHTFRGEQRFDSYSTRRSSSDLISQFIEQQRALQDYKNGKAVVADGYTLSIAAIVAVARFGARLSLDNSPMVRERVERSRKVLEDAVEAGTRIYGINTGVGGNSDVARTNNSAALGEALLQGLHAGILLPCSPSPHGLPLSDPLTSSSMPESWVRGAILVRINSLMRGHSAVRWTVLERMSDLLRENITPFVPLRGSISASGDLMPLSYIAGVITGNPSIRAFVDAQPVRSRTLVPSPEALAAHKLQPLQLLPKEHLGITNGTAFSASVAALVLHDAAHLALLAQVLTAMGTEALLGNRANYAPFTHETARPHPGQIESGRTIWELLEDSILATGGKNNTHVGGDHSEFKQDRYSLRTAPQFIGPQLEDIVSALNAVTVECNSTTDNPLFDGRTGGIHHGGNFQAQSVTNAMERTRLALHLIGKLLFSQCTELLNPSMNQGLPPNLASTDPSLNYFGKGLDVATAAYVSELGFLAHPVSTNIQSAEMNNESVNSLALVSARATVTSIDVLSMLSASYLYLLCQAVDIRAMQAEFKAAFDDIVLDGIQKHLSGFLSTVDDNTTLLSKLLRAAHATLDKTSTMDVIARMVTVAEAFLPILVATSARSPSPPPYSVLIAFCDTVATRASQKLADLRKEYLTGARGPAPASAYLAHTRPMYNFVRIDLGIGMHGKENRTLFDQGLGFTERSIGESVSLIHEAIRDGRMQKTAVGLF</sequence>
<comment type="caution">
    <text evidence="1">The sequence shown here is derived from an EMBL/GenBank/DDBJ whole genome shotgun (WGS) entry which is preliminary data.</text>
</comment>
<protein>
    <submittedName>
        <fullName evidence="1">Phenylalanine ammonium lyase</fullName>
    </submittedName>
</protein>
<reference evidence="1" key="1">
    <citation type="submission" date="2021-02" db="EMBL/GenBank/DDBJ databases">
        <authorList>
            <consortium name="DOE Joint Genome Institute"/>
            <person name="Ahrendt S."/>
            <person name="Looney B.P."/>
            <person name="Miyauchi S."/>
            <person name="Morin E."/>
            <person name="Drula E."/>
            <person name="Courty P.E."/>
            <person name="Chicoki N."/>
            <person name="Fauchery L."/>
            <person name="Kohler A."/>
            <person name="Kuo A."/>
            <person name="Labutti K."/>
            <person name="Pangilinan J."/>
            <person name="Lipzen A."/>
            <person name="Riley R."/>
            <person name="Andreopoulos W."/>
            <person name="He G."/>
            <person name="Johnson J."/>
            <person name="Barry K.W."/>
            <person name="Grigoriev I.V."/>
            <person name="Nagy L."/>
            <person name="Hibbett D."/>
            <person name="Henrissat B."/>
            <person name="Matheny P.B."/>
            <person name="Labbe J."/>
            <person name="Martin F."/>
        </authorList>
    </citation>
    <scope>NUCLEOTIDE SEQUENCE</scope>
    <source>
        <strain evidence="1">EC-137</strain>
    </source>
</reference>
<name>A0ACB8QCA8_9AGAM</name>
<reference evidence="1" key="2">
    <citation type="journal article" date="2022" name="New Phytol.">
        <title>Evolutionary transition to the ectomycorrhizal habit in the genomes of a hyperdiverse lineage of mushroom-forming fungi.</title>
        <authorList>
            <person name="Looney B."/>
            <person name="Miyauchi S."/>
            <person name="Morin E."/>
            <person name="Drula E."/>
            <person name="Courty P.E."/>
            <person name="Kohler A."/>
            <person name="Kuo A."/>
            <person name="LaButti K."/>
            <person name="Pangilinan J."/>
            <person name="Lipzen A."/>
            <person name="Riley R."/>
            <person name="Andreopoulos W."/>
            <person name="He G."/>
            <person name="Johnson J."/>
            <person name="Nolan M."/>
            <person name="Tritt A."/>
            <person name="Barry K.W."/>
            <person name="Grigoriev I.V."/>
            <person name="Nagy L.G."/>
            <person name="Hibbett D."/>
            <person name="Henrissat B."/>
            <person name="Matheny P.B."/>
            <person name="Labbe J."/>
            <person name="Martin F.M."/>
        </authorList>
    </citation>
    <scope>NUCLEOTIDE SEQUENCE</scope>
    <source>
        <strain evidence="1">EC-137</strain>
    </source>
</reference>
<dbReference type="EMBL" id="MU273689">
    <property type="protein sequence ID" value="KAI0029240.1"/>
    <property type="molecule type" value="Genomic_DNA"/>
</dbReference>
<accession>A0ACB8QCA8</accession>
<keyword evidence="2" id="KW-1185">Reference proteome</keyword>
<proteinExistence type="predicted"/>
<gene>
    <name evidence="1" type="ORF">K488DRAFT_80285</name>
</gene>
<evidence type="ECO:0000313" key="1">
    <source>
        <dbReference type="EMBL" id="KAI0029240.1"/>
    </source>
</evidence>
<organism evidence="1 2">
    <name type="scientific">Vararia minispora EC-137</name>
    <dbReference type="NCBI Taxonomy" id="1314806"/>
    <lineage>
        <taxon>Eukaryota</taxon>
        <taxon>Fungi</taxon>
        <taxon>Dikarya</taxon>
        <taxon>Basidiomycota</taxon>
        <taxon>Agaricomycotina</taxon>
        <taxon>Agaricomycetes</taxon>
        <taxon>Russulales</taxon>
        <taxon>Lachnocladiaceae</taxon>
        <taxon>Vararia</taxon>
    </lineage>
</organism>
<evidence type="ECO:0000313" key="2">
    <source>
        <dbReference type="Proteomes" id="UP000814128"/>
    </source>
</evidence>
<dbReference type="Proteomes" id="UP000814128">
    <property type="component" value="Unassembled WGS sequence"/>
</dbReference>
<keyword evidence="1" id="KW-0456">Lyase</keyword>